<name>A0A5N7B662_9EURO</name>
<evidence type="ECO:0000256" key="3">
    <source>
        <dbReference type="ARBA" id="ARBA00005184"/>
    </source>
</evidence>
<dbReference type="EMBL" id="ML736221">
    <property type="protein sequence ID" value="KAE8377602.1"/>
    <property type="molecule type" value="Genomic_DNA"/>
</dbReference>
<dbReference type="InterPro" id="IPR011050">
    <property type="entry name" value="Pectin_lyase_fold/virulence"/>
</dbReference>
<dbReference type="GO" id="GO:0005576">
    <property type="term" value="C:extracellular region"/>
    <property type="evidence" value="ECO:0007669"/>
    <property type="project" value="UniProtKB-SubCell"/>
</dbReference>
<reference evidence="15 16" key="1">
    <citation type="submission" date="2019-04" db="EMBL/GenBank/DDBJ databases">
        <title>Friends and foes A comparative genomics studyof 23 Aspergillus species from section Flavi.</title>
        <authorList>
            <consortium name="DOE Joint Genome Institute"/>
            <person name="Kjaerbolling I."/>
            <person name="Vesth T."/>
            <person name="Frisvad J.C."/>
            <person name="Nybo J.L."/>
            <person name="Theobald S."/>
            <person name="Kildgaard S."/>
            <person name="Isbrandt T."/>
            <person name="Kuo A."/>
            <person name="Sato A."/>
            <person name="Lyhne E.K."/>
            <person name="Kogle M.E."/>
            <person name="Wiebenga A."/>
            <person name="Kun R.S."/>
            <person name="Lubbers R.J."/>
            <person name="Makela M.R."/>
            <person name="Barry K."/>
            <person name="Chovatia M."/>
            <person name="Clum A."/>
            <person name="Daum C."/>
            <person name="Haridas S."/>
            <person name="He G."/>
            <person name="LaButti K."/>
            <person name="Lipzen A."/>
            <person name="Mondo S."/>
            <person name="Riley R."/>
            <person name="Salamov A."/>
            <person name="Simmons B.A."/>
            <person name="Magnuson J.K."/>
            <person name="Henrissat B."/>
            <person name="Mortensen U.H."/>
            <person name="Larsen T.O."/>
            <person name="Devries R.P."/>
            <person name="Grigoriev I.V."/>
            <person name="Machida M."/>
            <person name="Baker S.E."/>
            <person name="Andersen M.R."/>
        </authorList>
    </citation>
    <scope>NUCLEOTIDE SEQUENCE [LARGE SCALE GENOMIC DNA]</scope>
    <source>
        <strain evidence="15 16">IBT 29228</strain>
    </source>
</reference>
<dbReference type="AlphaFoldDB" id="A0A5N7B662"/>
<evidence type="ECO:0000256" key="2">
    <source>
        <dbReference type="ARBA" id="ARBA00004613"/>
    </source>
</evidence>
<keyword evidence="10 13" id="KW-0961">Cell wall biogenesis/degradation</keyword>
<evidence type="ECO:0000256" key="5">
    <source>
        <dbReference type="ARBA" id="ARBA00013229"/>
    </source>
</evidence>
<evidence type="ECO:0000256" key="12">
    <source>
        <dbReference type="PROSITE-ProRule" id="PRU10040"/>
    </source>
</evidence>
<comment type="similarity">
    <text evidence="4">Belongs to the pectinesterase family.</text>
</comment>
<protein>
    <recommendedName>
        <fullName evidence="5 13">Pectinesterase</fullName>
        <ecNumber evidence="5 13">3.1.1.11</ecNumber>
    </recommendedName>
</protein>
<feature type="signal peptide" evidence="13">
    <location>
        <begin position="1"/>
        <end position="19"/>
    </location>
</feature>
<evidence type="ECO:0000313" key="16">
    <source>
        <dbReference type="Proteomes" id="UP000326198"/>
    </source>
</evidence>
<comment type="subcellular location">
    <subcellularLocation>
        <location evidence="2 13">Secreted</location>
    </subcellularLocation>
</comment>
<comment type="pathway">
    <text evidence="3 13">Glycan metabolism; pectin degradation; 2-dehydro-3-deoxy-D-gluconate from pectin: step 1/5.</text>
</comment>
<dbReference type="SUPFAM" id="SSF51126">
    <property type="entry name" value="Pectin lyase-like"/>
    <property type="match status" value="1"/>
</dbReference>
<evidence type="ECO:0000256" key="10">
    <source>
        <dbReference type="ARBA" id="ARBA00023316"/>
    </source>
</evidence>
<dbReference type="PANTHER" id="PTHR31321">
    <property type="entry name" value="ACYL-COA THIOESTER HYDROLASE YBHC-RELATED"/>
    <property type="match status" value="1"/>
</dbReference>
<evidence type="ECO:0000256" key="7">
    <source>
        <dbReference type="ARBA" id="ARBA00022729"/>
    </source>
</evidence>
<comment type="function">
    <text evidence="1 13">Involved in maceration and soft-rotting of plant tissue.</text>
</comment>
<keyword evidence="7 13" id="KW-0732">Signal</keyword>
<dbReference type="PANTHER" id="PTHR31321:SF57">
    <property type="entry name" value="PECTINESTERASE 53-RELATED"/>
    <property type="match status" value="1"/>
</dbReference>
<keyword evidence="8 13" id="KW-0378">Hydrolase</keyword>
<dbReference type="GO" id="GO:0045490">
    <property type="term" value="P:pectin catabolic process"/>
    <property type="evidence" value="ECO:0007669"/>
    <property type="project" value="UniProtKB-UniRule"/>
</dbReference>
<dbReference type="InterPro" id="IPR012334">
    <property type="entry name" value="Pectin_lyas_fold"/>
</dbReference>
<dbReference type="FunFam" id="2.160.20.10:FF:000014">
    <property type="entry name" value="Pectinesterase"/>
    <property type="match status" value="1"/>
</dbReference>
<comment type="catalytic activity">
    <reaction evidence="11 13">
        <text>[(1-&gt;4)-alpha-D-galacturonosyl methyl ester](n) + n H2O = [(1-&gt;4)-alpha-D-galacturonosyl](n) + n methanol + n H(+)</text>
        <dbReference type="Rhea" id="RHEA:22380"/>
        <dbReference type="Rhea" id="RHEA-COMP:14570"/>
        <dbReference type="Rhea" id="RHEA-COMP:14573"/>
        <dbReference type="ChEBI" id="CHEBI:15377"/>
        <dbReference type="ChEBI" id="CHEBI:15378"/>
        <dbReference type="ChEBI" id="CHEBI:17790"/>
        <dbReference type="ChEBI" id="CHEBI:140522"/>
        <dbReference type="ChEBI" id="CHEBI:140523"/>
        <dbReference type="EC" id="3.1.1.11"/>
    </reaction>
</comment>
<feature type="domain" description="Pectinesterase catalytic" evidence="14">
    <location>
        <begin position="41"/>
        <end position="302"/>
    </location>
</feature>
<sequence>MHCDLLKIVLLSFGLQSSAYILPRGSGRTSAPSGCSTVGVSGDYSTIGAALSALGSSTADACIYIAAGTYEEQLVIKYAGQLTIYGETSDTATYKQNTVTITHTISSPDAGSLDSSATVNIKSDSVSVHNINIANGYGSGAQAVALVANADQLGFYACQFTGYQDTLYAKAGHQYYANSRIEGAVDFIFGDASAWFENCDIVSNGAGYITAMSRQVDSDTSWYAINNCNIKAASGVDLTGDVYLGRPWRVLARVIYQNSVLSNIVNAKGWHAMADGATPLYYEFNNSGAGSDTSEREYLSTIDAAVTKEIVLGDDYKDWAKSSF</sequence>
<dbReference type="InterPro" id="IPR000070">
    <property type="entry name" value="Pectinesterase_cat"/>
</dbReference>
<evidence type="ECO:0000256" key="6">
    <source>
        <dbReference type="ARBA" id="ARBA00022525"/>
    </source>
</evidence>
<evidence type="ECO:0000256" key="9">
    <source>
        <dbReference type="ARBA" id="ARBA00023085"/>
    </source>
</evidence>
<dbReference type="Pfam" id="PF01095">
    <property type="entry name" value="Pectinesterase"/>
    <property type="match status" value="1"/>
</dbReference>
<evidence type="ECO:0000256" key="8">
    <source>
        <dbReference type="ARBA" id="ARBA00022801"/>
    </source>
</evidence>
<keyword evidence="6 13" id="KW-0964">Secreted</keyword>
<dbReference type="Proteomes" id="UP000326198">
    <property type="component" value="Unassembled WGS sequence"/>
</dbReference>
<dbReference type="GO" id="GO:0042545">
    <property type="term" value="P:cell wall modification"/>
    <property type="evidence" value="ECO:0007669"/>
    <property type="project" value="UniProtKB-UniRule"/>
</dbReference>
<dbReference type="EC" id="3.1.1.11" evidence="5 13"/>
<feature type="chain" id="PRO_5031595208" description="Pectinesterase" evidence="13">
    <location>
        <begin position="20"/>
        <end position="324"/>
    </location>
</feature>
<keyword evidence="16" id="KW-1185">Reference proteome</keyword>
<proteinExistence type="inferred from homology"/>
<evidence type="ECO:0000313" key="15">
    <source>
        <dbReference type="EMBL" id="KAE8377602.1"/>
    </source>
</evidence>
<dbReference type="InterPro" id="IPR033131">
    <property type="entry name" value="Pectinesterase_Asp_AS"/>
</dbReference>
<accession>A0A5N7B662</accession>
<evidence type="ECO:0000256" key="11">
    <source>
        <dbReference type="ARBA" id="ARBA00047928"/>
    </source>
</evidence>
<dbReference type="UniPathway" id="UPA00545">
    <property type="reaction ID" value="UER00823"/>
</dbReference>
<dbReference type="PROSITE" id="PS00503">
    <property type="entry name" value="PECTINESTERASE_2"/>
    <property type="match status" value="1"/>
</dbReference>
<evidence type="ECO:0000259" key="14">
    <source>
        <dbReference type="Pfam" id="PF01095"/>
    </source>
</evidence>
<evidence type="ECO:0000256" key="4">
    <source>
        <dbReference type="ARBA" id="ARBA00008891"/>
    </source>
</evidence>
<organism evidence="15 16">
    <name type="scientific">Aspergillus bertholletiae</name>
    <dbReference type="NCBI Taxonomy" id="1226010"/>
    <lineage>
        <taxon>Eukaryota</taxon>
        <taxon>Fungi</taxon>
        <taxon>Dikarya</taxon>
        <taxon>Ascomycota</taxon>
        <taxon>Pezizomycotina</taxon>
        <taxon>Eurotiomycetes</taxon>
        <taxon>Eurotiomycetidae</taxon>
        <taxon>Eurotiales</taxon>
        <taxon>Aspergillaceae</taxon>
        <taxon>Aspergillus</taxon>
        <taxon>Aspergillus subgen. Circumdati</taxon>
    </lineage>
</organism>
<keyword evidence="9 13" id="KW-0063">Aspartyl esterase</keyword>
<gene>
    <name evidence="15" type="ORF">BDV26DRAFT_293075</name>
</gene>
<dbReference type="OrthoDB" id="2019149at2759"/>
<dbReference type="GO" id="GO:0030599">
    <property type="term" value="F:pectinesterase activity"/>
    <property type="evidence" value="ECO:0007669"/>
    <property type="project" value="UniProtKB-UniRule"/>
</dbReference>
<dbReference type="Gene3D" id="2.160.20.10">
    <property type="entry name" value="Single-stranded right-handed beta-helix, Pectin lyase-like"/>
    <property type="match status" value="1"/>
</dbReference>
<evidence type="ECO:0000256" key="13">
    <source>
        <dbReference type="RuleBase" id="RU000589"/>
    </source>
</evidence>
<feature type="active site" evidence="12">
    <location>
        <position position="186"/>
    </location>
</feature>
<evidence type="ECO:0000256" key="1">
    <source>
        <dbReference type="ARBA" id="ARBA00003252"/>
    </source>
</evidence>